<keyword evidence="2 7" id="KW-0436">Ligase</keyword>
<dbReference type="FunFam" id="1.10.3260.10:FF:000004">
    <property type="entry name" value="DNA ligase"/>
    <property type="match status" value="1"/>
</dbReference>
<keyword evidence="4 7" id="KW-0547">Nucleotide-binding</keyword>
<evidence type="ECO:0000313" key="12">
    <source>
        <dbReference type="Proteomes" id="UP000683417"/>
    </source>
</evidence>
<dbReference type="NCBIfam" id="TIGR00574">
    <property type="entry name" value="dnl1"/>
    <property type="match status" value="1"/>
</dbReference>
<dbReference type="InterPro" id="IPR012310">
    <property type="entry name" value="DNA_ligase_ATP-dep_cent"/>
</dbReference>
<dbReference type="PANTHER" id="PTHR45674">
    <property type="entry name" value="DNA LIGASE 1/3 FAMILY MEMBER"/>
    <property type="match status" value="1"/>
</dbReference>
<reference evidence="11" key="1">
    <citation type="submission" date="2020-10" db="EMBL/GenBank/DDBJ databases">
        <authorList>
            <person name="Muller C M."/>
        </authorList>
    </citation>
    <scope>NUCLEOTIDE SEQUENCE</scope>
    <source>
        <strain evidence="11">THUN-12</strain>
    </source>
</reference>
<dbReference type="Pfam" id="PF04679">
    <property type="entry name" value="DNA_ligase_A_C"/>
    <property type="match status" value="1"/>
</dbReference>
<dbReference type="GO" id="GO:0003910">
    <property type="term" value="F:DNA ligase (ATP) activity"/>
    <property type="evidence" value="ECO:0007669"/>
    <property type="project" value="UniProtKB-EC"/>
</dbReference>
<dbReference type="InterPro" id="IPR012308">
    <property type="entry name" value="DNA_ligase_ATP-dep_N"/>
</dbReference>
<evidence type="ECO:0000256" key="7">
    <source>
        <dbReference type="RuleBase" id="RU000617"/>
    </source>
</evidence>
<name>A0A9W4D2N4_BLUGR</name>
<evidence type="ECO:0000256" key="6">
    <source>
        <dbReference type="ARBA" id="ARBA00034003"/>
    </source>
</evidence>
<dbReference type="PANTHER" id="PTHR45674:SF9">
    <property type="entry name" value="DNA LIGASE 3"/>
    <property type="match status" value="1"/>
</dbReference>
<evidence type="ECO:0000313" key="11">
    <source>
        <dbReference type="EMBL" id="CAD6503053.1"/>
    </source>
</evidence>
<accession>A0A9W4D2N4</accession>
<feature type="domain" description="ATP-dependent DNA ligase family profile" evidence="10">
    <location>
        <begin position="586"/>
        <end position="770"/>
    </location>
</feature>
<dbReference type="CDD" id="cd07900">
    <property type="entry name" value="Adenylation_DNA_ligase_I_Euk"/>
    <property type="match status" value="1"/>
</dbReference>
<evidence type="ECO:0000256" key="5">
    <source>
        <dbReference type="ARBA" id="ARBA00022840"/>
    </source>
</evidence>
<dbReference type="InterPro" id="IPR016059">
    <property type="entry name" value="DNA_ligase_ATP-dep_CS"/>
</dbReference>
<dbReference type="FunFam" id="3.30.470.30:FF:000009">
    <property type="entry name" value="DNA ligase"/>
    <property type="match status" value="1"/>
</dbReference>
<gene>
    <name evidence="11" type="ORF">BGTH12_LOCUS4411</name>
</gene>
<dbReference type="PROSITE" id="PS00697">
    <property type="entry name" value="DNA_LIGASE_A1"/>
    <property type="match status" value="1"/>
</dbReference>
<protein>
    <recommendedName>
        <fullName evidence="7">DNA ligase</fullName>
        <ecNumber evidence="7">6.5.1.1</ecNumber>
    </recommendedName>
</protein>
<proteinExistence type="inferred from homology"/>
<dbReference type="GO" id="GO:0006273">
    <property type="term" value="P:lagging strand elongation"/>
    <property type="evidence" value="ECO:0007669"/>
    <property type="project" value="TreeGrafter"/>
</dbReference>
<dbReference type="FunFam" id="2.40.50.140:FF:000062">
    <property type="entry name" value="DNA ligase"/>
    <property type="match status" value="1"/>
</dbReference>
<dbReference type="EC" id="6.5.1.1" evidence="7"/>
<feature type="region of interest" description="Disordered" evidence="9">
    <location>
        <begin position="73"/>
        <end position="94"/>
    </location>
</feature>
<dbReference type="InterPro" id="IPR000977">
    <property type="entry name" value="DNA_ligase_ATP-dep"/>
</dbReference>
<dbReference type="EMBL" id="CAJHIT010000007">
    <property type="protein sequence ID" value="CAD6503053.1"/>
    <property type="molecule type" value="Genomic_DNA"/>
</dbReference>
<dbReference type="GO" id="GO:0006281">
    <property type="term" value="P:DNA repair"/>
    <property type="evidence" value="ECO:0007669"/>
    <property type="project" value="UniProtKB-KW"/>
</dbReference>
<dbReference type="Pfam" id="PF04675">
    <property type="entry name" value="DNA_ligase_A_N"/>
    <property type="match status" value="1"/>
</dbReference>
<dbReference type="GO" id="GO:0005634">
    <property type="term" value="C:nucleus"/>
    <property type="evidence" value="ECO:0007669"/>
    <property type="project" value="TreeGrafter"/>
</dbReference>
<dbReference type="InterPro" id="IPR012309">
    <property type="entry name" value="DNA_ligase_ATP-dep_C"/>
</dbReference>
<dbReference type="GO" id="GO:0006310">
    <property type="term" value="P:DNA recombination"/>
    <property type="evidence" value="ECO:0007669"/>
    <property type="project" value="UniProtKB-KW"/>
</dbReference>
<organism evidence="11 12">
    <name type="scientific">Blumeria graminis f. sp. triticale</name>
    <dbReference type="NCBI Taxonomy" id="1689686"/>
    <lineage>
        <taxon>Eukaryota</taxon>
        <taxon>Fungi</taxon>
        <taxon>Dikarya</taxon>
        <taxon>Ascomycota</taxon>
        <taxon>Pezizomycotina</taxon>
        <taxon>Leotiomycetes</taxon>
        <taxon>Erysiphales</taxon>
        <taxon>Erysiphaceae</taxon>
        <taxon>Blumeria</taxon>
    </lineage>
</organism>
<dbReference type="GO" id="GO:0071897">
    <property type="term" value="P:DNA biosynthetic process"/>
    <property type="evidence" value="ECO:0007669"/>
    <property type="project" value="InterPro"/>
</dbReference>
<comment type="similarity">
    <text evidence="1 8">Belongs to the ATP-dependent DNA ligase family.</text>
</comment>
<dbReference type="GO" id="GO:0003677">
    <property type="term" value="F:DNA binding"/>
    <property type="evidence" value="ECO:0007669"/>
    <property type="project" value="InterPro"/>
</dbReference>
<dbReference type="CDD" id="cd07969">
    <property type="entry name" value="OBF_DNA_ligase_I"/>
    <property type="match status" value="1"/>
</dbReference>
<dbReference type="InterPro" id="IPR050191">
    <property type="entry name" value="ATP-dep_DNA_ligase"/>
</dbReference>
<sequence>MAGKKRKAIGNNSNLGLDYYFRRQQHNVLLTESSTFPHGHREITNVPPKTDEEFARELQAKWNRENISTTCDKSKRVPDMNKKLPDYNLTDSDKFPQETDEEIARKLQAEWCQEEVVVNCNKSSKIPENLPSGSQPTGKEACLSEISSSYCDKDMGITPTSKNIIKSLSTEKERTLSIKLTENTADEEGSNIPFGESPLKFRPSNYKEELRNYSTTKGGNLSYSLLTKCFMLISGTSSRIKIIDTLVNLLRLLIEGDPNSLIPAVWLATNAISPPYQSLEIGLGGSAISKALRNVYGLDAKSLKTLYKKCGDAGDVAFEAKKRQKFTLKKPKPLTIIGVYQSLVQLAMAKGNGSNEFKQRIVDRLLQEARGAEESRYVVRTLCQHLRIGAVRTTMLIALSRAFQLSCPTGVNFHLKSSQELSSMSKETLATFWSNGEELVKSCFAKQPNYNELVTHLLQVGVCDELIARCRLKLHIPILPMLGNVTRDITDVFLKLEGQPFSCEYKYDGQRAQVHCDDREVVSIFSRHLEIMTDKYPDLVSLIPSIKSSRVSSFILEGEVVAVCQSSGDIKSFQALSNRARKDVQIENITIQVCLFAFDLMFLNGQSLLEKSFRERRALLRNLFVEIPNQFTMVKSIDVMNQNVDQDMDQVLEFFKSATENKCEGIMVKLLDNKTDISSQDAYEESVSRKVVTNTTKEIVEARRPNLRKKNNRKDLLCTYEPDKRLNSWLKVKKDYSTTFDTLDLIPIAGWHGQGRKSKWWSPILFAVRNEETGSLEAVCKCISGFTDSFYAENKEFYRENGPNVLSSKPGYIEYSGGSPDVWFEPQEVFELTFADITLSPVYTASIGLVSDERGLSLRFPRFLKKRNDKSIDEASTSEFLAGLFKKQEKKSSARESEFKFDIVHNE</sequence>
<evidence type="ECO:0000256" key="9">
    <source>
        <dbReference type="SAM" id="MobiDB-lite"/>
    </source>
</evidence>
<evidence type="ECO:0000256" key="1">
    <source>
        <dbReference type="ARBA" id="ARBA00007572"/>
    </source>
</evidence>
<dbReference type="PROSITE" id="PS50160">
    <property type="entry name" value="DNA_LIGASE_A3"/>
    <property type="match status" value="1"/>
</dbReference>
<evidence type="ECO:0000256" key="3">
    <source>
        <dbReference type="ARBA" id="ARBA00022705"/>
    </source>
</evidence>
<evidence type="ECO:0000256" key="2">
    <source>
        <dbReference type="ARBA" id="ARBA00022598"/>
    </source>
</evidence>
<dbReference type="AlphaFoldDB" id="A0A9W4D2N4"/>
<comment type="caution">
    <text evidence="11">The sequence shown here is derived from an EMBL/GenBank/DDBJ whole genome shotgun (WGS) entry which is preliminary data.</text>
</comment>
<evidence type="ECO:0000259" key="10">
    <source>
        <dbReference type="PROSITE" id="PS50160"/>
    </source>
</evidence>
<keyword evidence="7" id="KW-0234">DNA repair</keyword>
<evidence type="ECO:0000256" key="4">
    <source>
        <dbReference type="ARBA" id="ARBA00022741"/>
    </source>
</evidence>
<evidence type="ECO:0000256" key="8">
    <source>
        <dbReference type="RuleBase" id="RU004196"/>
    </source>
</evidence>
<dbReference type="Pfam" id="PF01068">
    <property type="entry name" value="DNA_ligase_A_M"/>
    <property type="match status" value="1"/>
</dbReference>
<dbReference type="GO" id="GO:0005524">
    <property type="term" value="F:ATP binding"/>
    <property type="evidence" value="ECO:0007669"/>
    <property type="project" value="UniProtKB-KW"/>
</dbReference>
<dbReference type="Proteomes" id="UP000683417">
    <property type="component" value="Unassembled WGS sequence"/>
</dbReference>
<keyword evidence="5 7" id="KW-0067">ATP-binding</keyword>
<comment type="catalytic activity">
    <reaction evidence="6 7">
        <text>ATP + (deoxyribonucleotide)n-3'-hydroxyl + 5'-phospho-(deoxyribonucleotide)m = (deoxyribonucleotide)n+m + AMP + diphosphate.</text>
        <dbReference type="EC" id="6.5.1.1"/>
    </reaction>
</comment>
<keyword evidence="3" id="KW-0235">DNA replication</keyword>
<keyword evidence="7" id="KW-0227">DNA damage</keyword>
<keyword evidence="7" id="KW-0233">DNA recombination</keyword>